<feature type="region of interest" description="Disordered" evidence="1">
    <location>
        <begin position="1"/>
        <end position="34"/>
    </location>
</feature>
<dbReference type="Proteomes" id="UP000277007">
    <property type="component" value="Unassembled WGS sequence"/>
</dbReference>
<gene>
    <name evidence="2" type="ORF">EJ903_07815</name>
</gene>
<comment type="caution">
    <text evidence="2">The sequence shown here is derived from an EMBL/GenBank/DDBJ whole genome shotgun (WGS) entry which is preliminary data.</text>
</comment>
<evidence type="ECO:0000313" key="3">
    <source>
        <dbReference type="Proteomes" id="UP000277007"/>
    </source>
</evidence>
<dbReference type="AlphaFoldDB" id="A0A3S0KZM7"/>
<dbReference type="OrthoDB" id="7306548at2"/>
<name>A0A3S0KZM7_9PROT</name>
<protein>
    <submittedName>
        <fullName evidence="2">Uncharacterized protein</fullName>
    </submittedName>
</protein>
<proteinExistence type="predicted"/>
<organism evidence="2 3">
    <name type="scientific">Azospirillum griseum</name>
    <dbReference type="NCBI Taxonomy" id="2496639"/>
    <lineage>
        <taxon>Bacteria</taxon>
        <taxon>Pseudomonadati</taxon>
        <taxon>Pseudomonadota</taxon>
        <taxon>Alphaproteobacteria</taxon>
        <taxon>Rhodospirillales</taxon>
        <taxon>Azospirillaceae</taxon>
        <taxon>Azospirillum</taxon>
    </lineage>
</organism>
<dbReference type="EMBL" id="RXMA01000005">
    <property type="protein sequence ID" value="RTR22006.1"/>
    <property type="molecule type" value="Genomic_DNA"/>
</dbReference>
<accession>A0A3S0KZM7</accession>
<evidence type="ECO:0000313" key="2">
    <source>
        <dbReference type="EMBL" id="RTR22006.1"/>
    </source>
</evidence>
<keyword evidence="3" id="KW-1185">Reference proteome</keyword>
<evidence type="ECO:0000256" key="1">
    <source>
        <dbReference type="SAM" id="MobiDB-lite"/>
    </source>
</evidence>
<dbReference type="RefSeq" id="WP_126613814.1">
    <property type="nucleotide sequence ID" value="NZ_JBHUCY010000012.1"/>
</dbReference>
<reference evidence="2 3" key="1">
    <citation type="submission" date="2018-12" db="EMBL/GenBank/DDBJ databases">
        <authorList>
            <person name="Yang Y."/>
        </authorList>
    </citation>
    <scope>NUCLEOTIDE SEQUENCE [LARGE SCALE GENOMIC DNA]</scope>
    <source>
        <strain evidence="2 3">L-25-5w-1</strain>
    </source>
</reference>
<feature type="compositionally biased region" description="Low complexity" evidence="1">
    <location>
        <begin position="12"/>
        <end position="23"/>
    </location>
</feature>
<sequence length="158" mass="16872">MTAQQVQAETKAAAQGQAQAGQAPSGKSDKPRVMAGSPLTQIPFAIPAFPLTDDGTYRAYLNKIAADDNRQCGKQEQFGWEFEKGSQATLDSLFSAAQSALAKNGYKITASTSAAIADKETVAQFADKSKRNILLVWVPMQDAALLMLCETASTKKPK</sequence>